<dbReference type="InterPro" id="IPR000690">
    <property type="entry name" value="Matrin/U1-C_Znf_C2H2"/>
</dbReference>
<evidence type="ECO:0000313" key="8">
    <source>
        <dbReference type="EMBL" id="GJN87100.1"/>
    </source>
</evidence>
<dbReference type="GO" id="GO:0000398">
    <property type="term" value="P:mRNA splicing, via spliceosome"/>
    <property type="evidence" value="ECO:0007669"/>
    <property type="project" value="InterPro"/>
</dbReference>
<dbReference type="Gene3D" id="3.30.160.60">
    <property type="entry name" value="Classic Zinc Finger"/>
    <property type="match status" value="1"/>
</dbReference>
<evidence type="ECO:0000256" key="2">
    <source>
        <dbReference type="ARBA" id="ARBA00022723"/>
    </source>
</evidence>
<evidence type="ECO:0000259" key="7">
    <source>
        <dbReference type="PROSITE" id="PS50171"/>
    </source>
</evidence>
<keyword evidence="2" id="KW-0479">Metal-binding</keyword>
<dbReference type="SUPFAM" id="SSF57667">
    <property type="entry name" value="beta-beta-alpha zinc fingers"/>
    <property type="match status" value="1"/>
</dbReference>
<dbReference type="EMBL" id="BQKY01000001">
    <property type="protein sequence ID" value="GJN87100.1"/>
    <property type="molecule type" value="Genomic_DNA"/>
</dbReference>
<feature type="compositionally biased region" description="Basic residues" evidence="6">
    <location>
        <begin position="345"/>
        <end position="359"/>
    </location>
</feature>
<proteinExistence type="predicted"/>
<feature type="region of interest" description="Disordered" evidence="6">
    <location>
        <begin position="136"/>
        <end position="163"/>
    </location>
</feature>
<evidence type="ECO:0000313" key="9">
    <source>
        <dbReference type="Proteomes" id="UP001342314"/>
    </source>
</evidence>
<dbReference type="PANTHER" id="PTHR13173">
    <property type="entry name" value="WW DOMAIN BINDING PROTEIN 4"/>
    <property type="match status" value="1"/>
</dbReference>
<dbReference type="SMART" id="SM00451">
    <property type="entry name" value="ZnF_U1"/>
    <property type="match status" value="1"/>
</dbReference>
<comment type="subcellular location">
    <subcellularLocation>
        <location evidence="1">Nucleus</location>
    </subcellularLocation>
</comment>
<dbReference type="GO" id="GO:0008270">
    <property type="term" value="F:zinc ion binding"/>
    <property type="evidence" value="ECO:0007669"/>
    <property type="project" value="UniProtKB-KW"/>
</dbReference>
<evidence type="ECO:0000256" key="5">
    <source>
        <dbReference type="ARBA" id="ARBA00023242"/>
    </source>
</evidence>
<sequence>MADYWVSRDKYYCKYCKIYIADDKPSRIQHETGLRHKGNYERYIRDVYKKGMQQKKDRVEEAQEVARVEAAAAAAMGTEPPPPVPSASSSKPKPAAVSSDPYANYTTAEFLGIKDDAAEKAAAEAELRQKEGRIGEWQRVVKPAPTFTPPPAEAAKVKGKGKARNEGFVGQAVLGSAAAAPLKREDGADEEQKPDVAQGVAPAVPAPAGDAEGVDEETSVSKKRGYFQERTLALDDDDDPYLASLGAGTIKVKKRRLTVKEQQAEEEERARVEAEREAARVKAQEQRGAKGQWEAVELEEQPMLEFDTPAAAGEGAEQDKAAADNSELAGADGEEQPKPTTGSGFKKRKMHGAAAARKK</sequence>
<dbReference type="InterPro" id="IPR003604">
    <property type="entry name" value="Matrin/U1-like-C_Znf_C2H2"/>
</dbReference>
<dbReference type="InterPro" id="IPR040023">
    <property type="entry name" value="WBP4"/>
</dbReference>
<comment type="caution">
    <text evidence="8">The sequence shown here is derived from an EMBL/GenBank/DDBJ whole genome shotgun (WGS) entry which is preliminary data.</text>
</comment>
<dbReference type="GO" id="GO:0003723">
    <property type="term" value="F:RNA binding"/>
    <property type="evidence" value="ECO:0007669"/>
    <property type="project" value="TreeGrafter"/>
</dbReference>
<evidence type="ECO:0000256" key="1">
    <source>
        <dbReference type="ARBA" id="ARBA00004123"/>
    </source>
</evidence>
<feature type="compositionally biased region" description="Basic and acidic residues" evidence="6">
    <location>
        <begin position="258"/>
        <end position="288"/>
    </location>
</feature>
<dbReference type="InterPro" id="IPR013085">
    <property type="entry name" value="U1-CZ_Znf_C2H2"/>
</dbReference>
<dbReference type="PANTHER" id="PTHR13173:SF10">
    <property type="entry name" value="WW DOMAIN-BINDING PROTEIN 4"/>
    <property type="match status" value="1"/>
</dbReference>
<feature type="compositionally biased region" description="Low complexity" evidence="6">
    <location>
        <begin position="195"/>
        <end position="211"/>
    </location>
</feature>
<dbReference type="Pfam" id="PF06220">
    <property type="entry name" value="zf-U1"/>
    <property type="match status" value="1"/>
</dbReference>
<gene>
    <name evidence="8" type="ORF">Rhopal_000045-T1</name>
</gene>
<reference evidence="8 9" key="1">
    <citation type="submission" date="2021-12" db="EMBL/GenBank/DDBJ databases">
        <title>High titer production of polyol ester of fatty acids by Rhodotorula paludigena BS15 towards product separation-free biomass refinery.</title>
        <authorList>
            <person name="Mano J."/>
            <person name="Ono H."/>
            <person name="Tanaka T."/>
            <person name="Naito K."/>
            <person name="Sushida H."/>
            <person name="Ike M."/>
            <person name="Tokuyasu K."/>
            <person name="Kitaoka M."/>
        </authorList>
    </citation>
    <scope>NUCLEOTIDE SEQUENCE [LARGE SCALE GENOMIC DNA]</scope>
    <source>
        <strain evidence="8 9">BS15</strain>
    </source>
</reference>
<keyword evidence="4" id="KW-0862">Zinc</keyword>
<feature type="region of interest" description="Disordered" evidence="6">
    <location>
        <begin position="71"/>
        <end position="100"/>
    </location>
</feature>
<organism evidence="8 9">
    <name type="scientific">Rhodotorula paludigena</name>
    <dbReference type="NCBI Taxonomy" id="86838"/>
    <lineage>
        <taxon>Eukaryota</taxon>
        <taxon>Fungi</taxon>
        <taxon>Dikarya</taxon>
        <taxon>Basidiomycota</taxon>
        <taxon>Pucciniomycotina</taxon>
        <taxon>Microbotryomycetes</taxon>
        <taxon>Sporidiobolales</taxon>
        <taxon>Sporidiobolaceae</taxon>
        <taxon>Rhodotorula</taxon>
    </lineage>
</organism>
<feature type="domain" description="Matrin-type" evidence="7">
    <location>
        <begin position="11"/>
        <end position="42"/>
    </location>
</feature>
<keyword evidence="9" id="KW-1185">Reference proteome</keyword>
<evidence type="ECO:0000256" key="3">
    <source>
        <dbReference type="ARBA" id="ARBA00022771"/>
    </source>
</evidence>
<dbReference type="PROSITE" id="PS50171">
    <property type="entry name" value="ZF_MATRIN"/>
    <property type="match status" value="1"/>
</dbReference>
<protein>
    <recommendedName>
        <fullName evidence="7">Matrin-type domain-containing protein</fullName>
    </recommendedName>
</protein>
<feature type="compositionally biased region" description="Basic and acidic residues" evidence="6">
    <location>
        <begin position="182"/>
        <end position="194"/>
    </location>
</feature>
<dbReference type="InterPro" id="IPR036236">
    <property type="entry name" value="Znf_C2H2_sf"/>
</dbReference>
<keyword evidence="5" id="KW-0539">Nucleus</keyword>
<evidence type="ECO:0000256" key="6">
    <source>
        <dbReference type="SAM" id="MobiDB-lite"/>
    </source>
</evidence>
<dbReference type="AlphaFoldDB" id="A0AAV5GBF5"/>
<evidence type="ECO:0000256" key="4">
    <source>
        <dbReference type="ARBA" id="ARBA00022833"/>
    </source>
</evidence>
<feature type="compositionally biased region" description="Low complexity" evidence="6">
    <location>
        <begin position="86"/>
        <end position="99"/>
    </location>
</feature>
<keyword evidence="3" id="KW-0863">Zinc-finger</keyword>
<dbReference type="GO" id="GO:0071011">
    <property type="term" value="C:precatalytic spliceosome"/>
    <property type="evidence" value="ECO:0007669"/>
    <property type="project" value="TreeGrafter"/>
</dbReference>
<accession>A0AAV5GBF5</accession>
<feature type="region of interest" description="Disordered" evidence="6">
    <location>
        <begin position="255"/>
        <end position="359"/>
    </location>
</feature>
<name>A0AAV5GBF5_9BASI</name>
<feature type="region of interest" description="Disordered" evidence="6">
    <location>
        <begin position="178"/>
        <end position="232"/>
    </location>
</feature>
<dbReference type="Proteomes" id="UP001342314">
    <property type="component" value="Unassembled WGS sequence"/>
</dbReference>